<gene>
    <name evidence="1" type="ORF">CHC_T00005624001</name>
</gene>
<organism evidence="1 2">
    <name type="scientific">Chondrus crispus</name>
    <name type="common">Carrageen Irish moss</name>
    <name type="synonym">Polymorpha crispa</name>
    <dbReference type="NCBI Taxonomy" id="2769"/>
    <lineage>
        <taxon>Eukaryota</taxon>
        <taxon>Rhodophyta</taxon>
        <taxon>Florideophyceae</taxon>
        <taxon>Rhodymeniophycidae</taxon>
        <taxon>Gigartinales</taxon>
        <taxon>Gigartinaceae</taxon>
        <taxon>Chondrus</taxon>
    </lineage>
</organism>
<dbReference type="GeneID" id="17324930"/>
<reference evidence="2" key="1">
    <citation type="journal article" date="2013" name="Proc. Natl. Acad. Sci. U.S.A.">
        <title>Genome structure and metabolic features in the red seaweed Chondrus crispus shed light on evolution of the Archaeplastida.</title>
        <authorList>
            <person name="Collen J."/>
            <person name="Porcel B."/>
            <person name="Carre W."/>
            <person name="Ball S.G."/>
            <person name="Chaparro C."/>
            <person name="Tonon T."/>
            <person name="Barbeyron T."/>
            <person name="Michel G."/>
            <person name="Noel B."/>
            <person name="Valentin K."/>
            <person name="Elias M."/>
            <person name="Artiguenave F."/>
            <person name="Arun A."/>
            <person name="Aury J.M."/>
            <person name="Barbosa-Neto J.F."/>
            <person name="Bothwell J.H."/>
            <person name="Bouget F.Y."/>
            <person name="Brillet L."/>
            <person name="Cabello-Hurtado F."/>
            <person name="Capella-Gutierrez S."/>
            <person name="Charrier B."/>
            <person name="Cladiere L."/>
            <person name="Cock J.M."/>
            <person name="Coelho S.M."/>
            <person name="Colleoni C."/>
            <person name="Czjzek M."/>
            <person name="Da Silva C."/>
            <person name="Delage L."/>
            <person name="Denoeud F."/>
            <person name="Deschamps P."/>
            <person name="Dittami S.M."/>
            <person name="Gabaldon T."/>
            <person name="Gachon C.M."/>
            <person name="Groisillier A."/>
            <person name="Herve C."/>
            <person name="Jabbari K."/>
            <person name="Katinka M."/>
            <person name="Kloareg B."/>
            <person name="Kowalczyk N."/>
            <person name="Labadie K."/>
            <person name="Leblanc C."/>
            <person name="Lopez P.J."/>
            <person name="McLachlan D.H."/>
            <person name="Meslet-Cladiere L."/>
            <person name="Moustafa A."/>
            <person name="Nehr Z."/>
            <person name="Nyvall Collen P."/>
            <person name="Panaud O."/>
            <person name="Partensky F."/>
            <person name="Poulain J."/>
            <person name="Rensing S.A."/>
            <person name="Rousvoal S."/>
            <person name="Samson G."/>
            <person name="Symeonidi A."/>
            <person name="Weissenbach J."/>
            <person name="Zambounis A."/>
            <person name="Wincker P."/>
            <person name="Boyen C."/>
        </authorList>
    </citation>
    <scope>NUCLEOTIDE SEQUENCE [LARGE SCALE GENOMIC DNA]</scope>
    <source>
        <strain evidence="2">cv. Stackhouse</strain>
    </source>
</reference>
<dbReference type="RefSeq" id="XP_005717213.1">
    <property type="nucleotide sequence ID" value="XM_005717156.1"/>
</dbReference>
<dbReference type="EMBL" id="HG001835">
    <property type="protein sequence ID" value="CDF37394.1"/>
    <property type="molecule type" value="Genomic_DNA"/>
</dbReference>
<accession>R7QH45</accession>
<evidence type="ECO:0000313" key="1">
    <source>
        <dbReference type="EMBL" id="CDF37394.1"/>
    </source>
</evidence>
<evidence type="ECO:0000313" key="2">
    <source>
        <dbReference type="Proteomes" id="UP000012073"/>
    </source>
</evidence>
<protein>
    <submittedName>
        <fullName evidence="1">Uncharacterized protein</fullName>
    </submittedName>
</protein>
<dbReference type="OrthoDB" id="10658640at2759"/>
<sequence>MTITRHHRRYLALLSQLINRSAYRHLLPQILTPHFVSCAVSDERSGDTSPPQANDADYDCSSLDIAIFADGKQYLHATNDFHEEDNAEQGRPWSGNSERGEVACGVYNYYASFRDASEKLYPSVPPSFRSLKDLDPAVKAVLEYYTAAHLTLSESRCLFNLLAFLESSYPKAQRKLSIQFDNADRFSTYLYKARKRIVALEGWRTSVIHSDHGINKTGVFRPVFDLMIQEIKESGGIDSVLPFEKDCTTGVRRFSAPWY</sequence>
<dbReference type="Proteomes" id="UP000012073">
    <property type="component" value="Unassembled WGS sequence"/>
</dbReference>
<dbReference type="Gramene" id="CDF37394">
    <property type="protein sequence ID" value="CDF37394"/>
    <property type="gene ID" value="CHC_T00005624001"/>
</dbReference>
<proteinExistence type="predicted"/>
<dbReference type="AlphaFoldDB" id="R7QH45"/>
<name>R7QH45_CHOCR</name>
<keyword evidence="2" id="KW-1185">Reference proteome</keyword>
<dbReference type="KEGG" id="ccp:CHC_T00005624001"/>